<sequence>MMMGNYGFTSSIVCWIVRTVFGTGGTHGHHPRTVDGLTVRPEGPWLVTENFPRTQSEKLAKSRLTDRPTVRRSDHGPWSVSVDQDLLYPASDTNYGRPARTFIRSTVPHELFLRLKSYARFSEALSGRLNRRTQSTDRRLNDGPSVQSVNHSDCS</sequence>
<reference evidence="3" key="2">
    <citation type="submission" date="2015-06" db="UniProtKB">
        <authorList>
            <consortium name="EnsemblPlants"/>
        </authorList>
    </citation>
    <scope>IDENTIFICATION</scope>
    <source>
        <strain evidence="3">DM1-3 516 R44</strain>
    </source>
</reference>
<evidence type="ECO:0000256" key="2">
    <source>
        <dbReference type="SAM" id="SignalP"/>
    </source>
</evidence>
<name>M1A824_SOLTU</name>
<organism evidence="3 4">
    <name type="scientific">Solanum tuberosum</name>
    <name type="common">Potato</name>
    <dbReference type="NCBI Taxonomy" id="4113"/>
    <lineage>
        <taxon>Eukaryota</taxon>
        <taxon>Viridiplantae</taxon>
        <taxon>Streptophyta</taxon>
        <taxon>Embryophyta</taxon>
        <taxon>Tracheophyta</taxon>
        <taxon>Spermatophyta</taxon>
        <taxon>Magnoliopsida</taxon>
        <taxon>eudicotyledons</taxon>
        <taxon>Gunneridae</taxon>
        <taxon>Pentapetalae</taxon>
        <taxon>asterids</taxon>
        <taxon>lamiids</taxon>
        <taxon>Solanales</taxon>
        <taxon>Solanaceae</taxon>
        <taxon>Solanoideae</taxon>
        <taxon>Solaneae</taxon>
        <taxon>Solanum</taxon>
    </lineage>
</organism>
<evidence type="ECO:0000256" key="1">
    <source>
        <dbReference type="SAM" id="MobiDB-lite"/>
    </source>
</evidence>
<dbReference type="Proteomes" id="UP000011115">
    <property type="component" value="Unassembled WGS sequence"/>
</dbReference>
<accession>M1A824</accession>
<keyword evidence="2" id="KW-0732">Signal</keyword>
<feature type="compositionally biased region" description="Polar residues" evidence="1">
    <location>
        <begin position="144"/>
        <end position="155"/>
    </location>
</feature>
<feature type="region of interest" description="Disordered" evidence="1">
    <location>
        <begin position="56"/>
        <end position="76"/>
    </location>
</feature>
<evidence type="ECO:0000313" key="3">
    <source>
        <dbReference type="EnsemblPlants" id="PGSC0003DMT400016717"/>
    </source>
</evidence>
<feature type="compositionally biased region" description="Basic and acidic residues" evidence="1">
    <location>
        <begin position="56"/>
        <end position="75"/>
    </location>
</feature>
<dbReference type="PaxDb" id="4113-PGSC0003DMT400016717"/>
<keyword evidence="4" id="KW-1185">Reference proteome</keyword>
<dbReference type="Gramene" id="PGSC0003DMT400016717">
    <property type="protein sequence ID" value="PGSC0003DMT400016717"/>
    <property type="gene ID" value="PGSC0003DMG400006534"/>
</dbReference>
<feature type="region of interest" description="Disordered" evidence="1">
    <location>
        <begin position="128"/>
        <end position="155"/>
    </location>
</feature>
<evidence type="ECO:0000313" key="4">
    <source>
        <dbReference type="Proteomes" id="UP000011115"/>
    </source>
</evidence>
<feature type="chain" id="PRO_5004011409" evidence="2">
    <location>
        <begin position="23"/>
        <end position="155"/>
    </location>
</feature>
<dbReference type="InParanoid" id="M1A824"/>
<reference evidence="4" key="1">
    <citation type="journal article" date="2011" name="Nature">
        <title>Genome sequence and analysis of the tuber crop potato.</title>
        <authorList>
            <consortium name="The Potato Genome Sequencing Consortium"/>
        </authorList>
    </citation>
    <scope>NUCLEOTIDE SEQUENCE [LARGE SCALE GENOMIC DNA]</scope>
    <source>
        <strain evidence="4">cv. DM1-3 516 R44</strain>
    </source>
</reference>
<dbReference type="AlphaFoldDB" id="M1A824"/>
<feature type="signal peptide" evidence="2">
    <location>
        <begin position="1"/>
        <end position="22"/>
    </location>
</feature>
<dbReference type="EnsemblPlants" id="PGSC0003DMT400016717">
    <property type="protein sequence ID" value="PGSC0003DMT400016717"/>
    <property type="gene ID" value="PGSC0003DMG400006534"/>
</dbReference>
<proteinExistence type="predicted"/>
<protein>
    <submittedName>
        <fullName evidence="3">Uncharacterized protein</fullName>
    </submittedName>
</protein>
<dbReference type="HOGENOM" id="CLU_1698582_0_0_1"/>